<proteinExistence type="predicted"/>
<name>A0A1I8EZC8_WUCBA</name>
<keyword evidence="1" id="KW-0812">Transmembrane</keyword>
<evidence type="ECO:0000256" key="1">
    <source>
        <dbReference type="SAM" id="Phobius"/>
    </source>
</evidence>
<keyword evidence="1" id="KW-0472">Membrane</keyword>
<reference evidence="2" key="1">
    <citation type="submission" date="2016-11" db="UniProtKB">
        <authorList>
            <consortium name="WormBaseParasite"/>
        </authorList>
    </citation>
    <scope>IDENTIFICATION</scope>
    <source>
        <strain evidence="2">pt0022</strain>
    </source>
</reference>
<dbReference type="WBParaSite" id="maker-PairedContig_784-snap-gene-0.12-mRNA-1">
    <property type="protein sequence ID" value="maker-PairedContig_784-snap-gene-0.12-mRNA-1"/>
    <property type="gene ID" value="maker-PairedContig_784-snap-gene-0.12"/>
</dbReference>
<feature type="transmembrane region" description="Helical" evidence="1">
    <location>
        <begin position="77"/>
        <end position="99"/>
    </location>
</feature>
<feature type="transmembrane region" description="Helical" evidence="1">
    <location>
        <begin position="167"/>
        <end position="187"/>
    </location>
</feature>
<organism evidence="2">
    <name type="scientific">Wuchereria bancrofti</name>
    <dbReference type="NCBI Taxonomy" id="6293"/>
    <lineage>
        <taxon>Eukaryota</taxon>
        <taxon>Metazoa</taxon>
        <taxon>Ecdysozoa</taxon>
        <taxon>Nematoda</taxon>
        <taxon>Chromadorea</taxon>
        <taxon>Rhabditida</taxon>
        <taxon>Spirurina</taxon>
        <taxon>Spiruromorpha</taxon>
        <taxon>Filarioidea</taxon>
        <taxon>Onchocercidae</taxon>
        <taxon>Wuchereria</taxon>
    </lineage>
</organism>
<keyword evidence="1" id="KW-1133">Transmembrane helix</keyword>
<accession>A0A1I8EZC8</accession>
<sequence>MAIYYNGIDIFNELGWRRRYYFPTDRCQMLCCCCWPPYHCALALSVIDTTIVGIFAYRTADLLYRSGNNTNWIEFGIFLILLGFFICELLSTITLAVSYRRNNSRYVLPRLILLTGQFAITTFISVILILYFMGFTEKLNDVVIASYEYWANDELDEDDRRRAVSELFIYAIGTFVVIFMYAVYELFELYITRKYQNTLDTPPEFIPVRNQEPPRLAGPKLSIDQHQCVAPPPPPPPPYNPQYLSLNY</sequence>
<dbReference type="AlphaFoldDB" id="A0A1I8EZC8"/>
<protein>
    <submittedName>
        <fullName evidence="2">Uncharacterized protein</fullName>
    </submittedName>
</protein>
<feature type="transmembrane region" description="Helical" evidence="1">
    <location>
        <begin position="38"/>
        <end position="57"/>
    </location>
</feature>
<evidence type="ECO:0000313" key="2">
    <source>
        <dbReference type="WBParaSite" id="maker-PairedContig_784-snap-gene-0.12-mRNA-1"/>
    </source>
</evidence>
<feature type="transmembrane region" description="Helical" evidence="1">
    <location>
        <begin position="111"/>
        <end position="133"/>
    </location>
</feature>